<evidence type="ECO:0000256" key="4">
    <source>
        <dbReference type="ARBA" id="ARBA00022692"/>
    </source>
</evidence>
<feature type="transmembrane region" description="Helical" evidence="9">
    <location>
        <begin position="113"/>
        <end position="137"/>
    </location>
</feature>
<keyword evidence="5 9" id="KW-1133">Transmembrane helix</keyword>
<evidence type="ECO:0000256" key="6">
    <source>
        <dbReference type="ARBA" id="ARBA00023136"/>
    </source>
</evidence>
<evidence type="ECO:0000256" key="5">
    <source>
        <dbReference type="ARBA" id="ARBA00022989"/>
    </source>
</evidence>
<dbReference type="EMBL" id="KX655895">
    <property type="protein sequence ID" value="AOG12844.1"/>
    <property type="molecule type" value="mRNA"/>
</dbReference>
<evidence type="ECO:0000256" key="7">
    <source>
        <dbReference type="ARBA" id="ARBA00023170"/>
    </source>
</evidence>
<sequence>MFFTSERIAIVDYISSPTPTRSKFVFQQPKLSYENNLFLLSFRSTVWYSTLGLVILLFLALFVVAMWERKRDQLKEKDADILRPSLADVALLIFGAACQQGSPVELKSSLGRVVMLILFLTLMFLYTSYSANIVALLQSSSSQIRTLEDLLHSRIKFGVHDTVFNRYYFSTATEPIRKAIYQTKIAPPGTKPQFMTMQEGVKKMQQVNYLYISLCPTYIYV</sequence>
<evidence type="ECO:0000256" key="1">
    <source>
        <dbReference type="ARBA" id="ARBA00004651"/>
    </source>
</evidence>
<dbReference type="GO" id="GO:0005886">
    <property type="term" value="C:plasma membrane"/>
    <property type="evidence" value="ECO:0007669"/>
    <property type="project" value="UniProtKB-SubCell"/>
</dbReference>
<feature type="transmembrane region" description="Helical" evidence="9">
    <location>
        <begin position="46"/>
        <end position="67"/>
    </location>
</feature>
<comment type="similarity">
    <text evidence="2">Belongs to the glutamate-gated ion channel (TC 1.A.10.1) family.</text>
</comment>
<dbReference type="GO" id="GO:0050906">
    <property type="term" value="P:detection of stimulus involved in sensory perception"/>
    <property type="evidence" value="ECO:0007669"/>
    <property type="project" value="UniProtKB-ARBA"/>
</dbReference>
<dbReference type="InterPro" id="IPR052192">
    <property type="entry name" value="Insect_Ionotropic_Sensory_Rcpt"/>
</dbReference>
<keyword evidence="6 9" id="KW-0472">Membrane</keyword>
<evidence type="ECO:0000313" key="11">
    <source>
        <dbReference type="EMBL" id="AOG12844.1"/>
    </source>
</evidence>
<keyword evidence="4 9" id="KW-0812">Transmembrane</keyword>
<comment type="subcellular location">
    <subcellularLocation>
        <location evidence="1">Cell membrane</location>
        <topology evidence="1">Multi-pass membrane protein</topology>
    </subcellularLocation>
</comment>
<accession>A0A1B3P5H0</accession>
<evidence type="ECO:0000259" key="10">
    <source>
        <dbReference type="Pfam" id="PF00060"/>
    </source>
</evidence>
<keyword evidence="3" id="KW-1003">Cell membrane</keyword>
<dbReference type="PANTHER" id="PTHR42643">
    <property type="entry name" value="IONOTROPIC RECEPTOR 20A-RELATED"/>
    <property type="match status" value="1"/>
</dbReference>
<dbReference type="Gene3D" id="1.10.287.70">
    <property type="match status" value="1"/>
</dbReference>
<proteinExistence type="evidence at transcript level"/>
<evidence type="ECO:0000256" key="3">
    <source>
        <dbReference type="ARBA" id="ARBA00022475"/>
    </source>
</evidence>
<evidence type="ECO:0000256" key="8">
    <source>
        <dbReference type="ARBA" id="ARBA00023180"/>
    </source>
</evidence>
<name>A0A1B3P5H0_EOGHI</name>
<dbReference type="AlphaFoldDB" id="A0A1B3P5H0"/>
<dbReference type="InterPro" id="IPR001320">
    <property type="entry name" value="Iontro_rcpt_C"/>
</dbReference>
<dbReference type="SUPFAM" id="SSF53850">
    <property type="entry name" value="Periplasmic binding protein-like II"/>
    <property type="match status" value="1"/>
</dbReference>
<organism evidence="11">
    <name type="scientific">Eogystia hippophaecolus</name>
    <name type="common">Moth</name>
    <name type="synonym">Holcocerus hippophaecolus</name>
    <dbReference type="NCBI Taxonomy" id="1206364"/>
    <lineage>
        <taxon>Eukaryota</taxon>
        <taxon>Metazoa</taxon>
        <taxon>Ecdysozoa</taxon>
        <taxon>Arthropoda</taxon>
        <taxon>Hexapoda</taxon>
        <taxon>Insecta</taxon>
        <taxon>Pterygota</taxon>
        <taxon>Neoptera</taxon>
        <taxon>Endopterygota</taxon>
        <taxon>Lepidoptera</taxon>
        <taxon>Glossata</taxon>
        <taxon>Ditrysia</taxon>
        <taxon>Cossoidea</taxon>
        <taxon>Cossidae</taxon>
        <taxon>Cossinae</taxon>
        <taxon>Eogystia</taxon>
    </lineage>
</organism>
<feature type="domain" description="Ionotropic glutamate receptor C-terminal" evidence="10">
    <location>
        <begin position="44"/>
        <end position="154"/>
    </location>
</feature>
<keyword evidence="7 11" id="KW-0675">Receptor</keyword>
<protein>
    <submittedName>
        <fullName evidence="11">Ionotropic receptor</fullName>
    </submittedName>
</protein>
<dbReference type="GO" id="GO:0015276">
    <property type="term" value="F:ligand-gated monoatomic ion channel activity"/>
    <property type="evidence" value="ECO:0007669"/>
    <property type="project" value="InterPro"/>
</dbReference>
<dbReference type="PANTHER" id="PTHR42643:SF33">
    <property type="entry name" value="GLUTAMATE RECEPTOR 2-LIKE PROTEIN"/>
    <property type="match status" value="1"/>
</dbReference>
<reference evidence="11" key="1">
    <citation type="journal article" date="2016" name="BMC Genomics">
        <title>Antennal transcriptome analysis and expression profiles of odorant binding proteins in Eogystia hippophaecolus (Lepidoptera: Cossidae).</title>
        <authorList>
            <person name="Hu P."/>
            <person name="Tao J."/>
            <person name="Cui M."/>
            <person name="Gao C."/>
            <person name="Lu P."/>
            <person name="Luo Y."/>
        </authorList>
    </citation>
    <scope>NUCLEOTIDE SEQUENCE</scope>
</reference>
<keyword evidence="8" id="KW-0325">Glycoprotein</keyword>
<dbReference type="Pfam" id="PF00060">
    <property type="entry name" value="Lig_chan"/>
    <property type="match status" value="1"/>
</dbReference>
<evidence type="ECO:0000256" key="9">
    <source>
        <dbReference type="SAM" id="Phobius"/>
    </source>
</evidence>
<evidence type="ECO:0000256" key="2">
    <source>
        <dbReference type="ARBA" id="ARBA00008685"/>
    </source>
</evidence>